<evidence type="ECO:0000256" key="1">
    <source>
        <dbReference type="ARBA" id="ARBA00011073"/>
    </source>
</evidence>
<dbReference type="PANTHER" id="PTHR43806">
    <property type="entry name" value="PEPTIDASE S8"/>
    <property type="match status" value="1"/>
</dbReference>
<dbReference type="Pfam" id="PF00082">
    <property type="entry name" value="Peptidase_S8"/>
    <property type="match status" value="1"/>
</dbReference>
<dbReference type="GO" id="GO:0006508">
    <property type="term" value="P:proteolysis"/>
    <property type="evidence" value="ECO:0007669"/>
    <property type="project" value="UniProtKB-KW"/>
</dbReference>
<gene>
    <name evidence="6" type="ORF">ASZ90_002351</name>
</gene>
<comment type="similarity">
    <text evidence="1">Belongs to the peptidase S8 family.</text>
</comment>
<keyword evidence="3" id="KW-0378">Hydrolase</keyword>
<dbReference type="Gene3D" id="3.40.50.200">
    <property type="entry name" value="Peptidase S8/S53 domain"/>
    <property type="match status" value="1"/>
</dbReference>
<evidence type="ECO:0000259" key="5">
    <source>
        <dbReference type="Pfam" id="PF00082"/>
    </source>
</evidence>
<keyword evidence="4" id="KW-0720">Serine protease</keyword>
<protein>
    <submittedName>
        <fullName evidence="6">Subtilase domain protein</fullName>
    </submittedName>
</protein>
<name>A0A0W8G404_9ZZZZ</name>
<proteinExistence type="inferred from homology"/>
<evidence type="ECO:0000313" key="6">
    <source>
        <dbReference type="EMBL" id="KUG27801.1"/>
    </source>
</evidence>
<sequence>MNKPHLRQGIPLMGASATRSEFSGKGVAVGIADTGVDYMNTYLGAAPLGSNTKVIGGYDFGLGAADPMDADGHGTACAGIVAGAIGNTGDYIGGVAPDAKIYALKITDATGDAADSAIMAAGEWCITHQNDDPENPIMIINISFGGERYTSNCDATMPDYAAAVNNILAAGLTIFSSSGNDGYCDAMGSPACLSGIISVGAVYDAGFGEYTPCVEPESCVAKYPASECPGGYYIEDATAADKVAGYSDAASFLTLLAPSNRCFTLQCAAQGSTFNTEFGGTSAASPYAAGAAAALQSAAKEKLGAFLTPAQVKSLLVGTGRSITDTKVAITKPRVNLQAAMNRMLGNNATAPQGLLLLGE</sequence>
<dbReference type="PROSITE" id="PS00137">
    <property type="entry name" value="SUBTILASE_HIS"/>
    <property type="match status" value="1"/>
</dbReference>
<comment type="caution">
    <text evidence="6">The sequence shown here is derived from an EMBL/GenBank/DDBJ whole genome shotgun (WGS) entry which is preliminary data.</text>
</comment>
<dbReference type="InterPro" id="IPR000209">
    <property type="entry name" value="Peptidase_S8/S53_dom"/>
</dbReference>
<dbReference type="GO" id="GO:0004252">
    <property type="term" value="F:serine-type endopeptidase activity"/>
    <property type="evidence" value="ECO:0007669"/>
    <property type="project" value="InterPro"/>
</dbReference>
<evidence type="ECO:0000256" key="4">
    <source>
        <dbReference type="ARBA" id="ARBA00022825"/>
    </source>
</evidence>
<dbReference type="InterPro" id="IPR022398">
    <property type="entry name" value="Peptidase_S8_His-AS"/>
</dbReference>
<dbReference type="AlphaFoldDB" id="A0A0W8G404"/>
<dbReference type="PROSITE" id="PS00138">
    <property type="entry name" value="SUBTILASE_SER"/>
    <property type="match status" value="1"/>
</dbReference>
<dbReference type="InterPro" id="IPR023828">
    <property type="entry name" value="Peptidase_S8_Ser-AS"/>
</dbReference>
<organism evidence="6">
    <name type="scientific">hydrocarbon metagenome</name>
    <dbReference type="NCBI Taxonomy" id="938273"/>
    <lineage>
        <taxon>unclassified sequences</taxon>
        <taxon>metagenomes</taxon>
        <taxon>ecological metagenomes</taxon>
    </lineage>
</organism>
<keyword evidence="2" id="KW-0645">Protease</keyword>
<dbReference type="EMBL" id="LNQE01000288">
    <property type="protein sequence ID" value="KUG27801.1"/>
    <property type="molecule type" value="Genomic_DNA"/>
</dbReference>
<dbReference type="InterPro" id="IPR015500">
    <property type="entry name" value="Peptidase_S8_subtilisin-rel"/>
</dbReference>
<dbReference type="SUPFAM" id="SSF52743">
    <property type="entry name" value="Subtilisin-like"/>
    <property type="match status" value="1"/>
</dbReference>
<accession>A0A0W8G404</accession>
<feature type="domain" description="Peptidase S8/S53" evidence="5">
    <location>
        <begin position="24"/>
        <end position="320"/>
    </location>
</feature>
<dbReference type="InterPro" id="IPR050131">
    <property type="entry name" value="Peptidase_S8_subtilisin-like"/>
</dbReference>
<dbReference type="PANTHER" id="PTHR43806:SF11">
    <property type="entry name" value="CEREVISIN-RELATED"/>
    <property type="match status" value="1"/>
</dbReference>
<evidence type="ECO:0000256" key="3">
    <source>
        <dbReference type="ARBA" id="ARBA00022801"/>
    </source>
</evidence>
<reference evidence="6" key="1">
    <citation type="journal article" date="2015" name="Proc. Natl. Acad. Sci. U.S.A.">
        <title>Networks of energetic and metabolic interactions define dynamics in microbial communities.</title>
        <authorList>
            <person name="Embree M."/>
            <person name="Liu J.K."/>
            <person name="Al-Bassam M.M."/>
            <person name="Zengler K."/>
        </authorList>
    </citation>
    <scope>NUCLEOTIDE SEQUENCE</scope>
</reference>
<evidence type="ECO:0000256" key="2">
    <source>
        <dbReference type="ARBA" id="ARBA00022670"/>
    </source>
</evidence>
<dbReference type="PRINTS" id="PR00723">
    <property type="entry name" value="SUBTILISIN"/>
</dbReference>
<dbReference type="PROSITE" id="PS51892">
    <property type="entry name" value="SUBTILASE"/>
    <property type="match status" value="1"/>
</dbReference>
<dbReference type="InterPro" id="IPR036852">
    <property type="entry name" value="Peptidase_S8/S53_dom_sf"/>
</dbReference>